<evidence type="ECO:0008006" key="4">
    <source>
        <dbReference type="Google" id="ProtNLM"/>
    </source>
</evidence>
<keyword evidence="3" id="KW-1185">Reference proteome</keyword>
<accession>A0A0P1A661</accession>
<feature type="chain" id="PRO_5006058407" description="RxLR-like protein" evidence="1">
    <location>
        <begin position="22"/>
        <end position="190"/>
    </location>
</feature>
<sequence>MRVLHASSMLVIMSAVIHIDGNVGSTGTPAQTGETDNQSATEIAHHHLRNPSKYVEISEERKNDKLTRKMLAKKAQRIAETSAEIEKITSVLDSPAKDQWKIALNNELRLNYDAEIEALYKSALIRSLRKVAELIDKGESNKYVQNVFQAMSKIDIASISSLELDTEMVQKISNAQAQYSLAYELAELLG</sequence>
<feature type="signal peptide" evidence="1">
    <location>
        <begin position="1"/>
        <end position="21"/>
    </location>
</feature>
<dbReference type="AlphaFoldDB" id="A0A0P1A661"/>
<name>A0A0P1A661_PLAHL</name>
<proteinExistence type="predicted"/>
<reference evidence="3" key="1">
    <citation type="submission" date="2014-09" db="EMBL/GenBank/DDBJ databases">
        <authorList>
            <person name="Sharma Rahul"/>
            <person name="Thines Marco"/>
        </authorList>
    </citation>
    <scope>NUCLEOTIDE SEQUENCE [LARGE SCALE GENOMIC DNA]</scope>
</reference>
<dbReference type="GeneID" id="36395453"/>
<keyword evidence="1" id="KW-0732">Signal</keyword>
<evidence type="ECO:0000313" key="3">
    <source>
        <dbReference type="Proteomes" id="UP000054928"/>
    </source>
</evidence>
<dbReference type="RefSeq" id="XP_024572447.1">
    <property type="nucleotide sequence ID" value="XM_024715824.1"/>
</dbReference>
<dbReference type="Proteomes" id="UP000054928">
    <property type="component" value="Unassembled WGS sequence"/>
</dbReference>
<evidence type="ECO:0000256" key="1">
    <source>
        <dbReference type="SAM" id="SignalP"/>
    </source>
</evidence>
<organism evidence="2 3">
    <name type="scientific">Plasmopara halstedii</name>
    <name type="common">Downy mildew of sunflower</name>
    <dbReference type="NCBI Taxonomy" id="4781"/>
    <lineage>
        <taxon>Eukaryota</taxon>
        <taxon>Sar</taxon>
        <taxon>Stramenopiles</taxon>
        <taxon>Oomycota</taxon>
        <taxon>Peronosporomycetes</taxon>
        <taxon>Peronosporales</taxon>
        <taxon>Peronosporaceae</taxon>
        <taxon>Plasmopara</taxon>
    </lineage>
</organism>
<dbReference type="EMBL" id="CCYD01000109">
    <property type="protein sequence ID" value="CEG36078.1"/>
    <property type="molecule type" value="Genomic_DNA"/>
</dbReference>
<evidence type="ECO:0000313" key="2">
    <source>
        <dbReference type="EMBL" id="CEG36078.1"/>
    </source>
</evidence>
<protein>
    <recommendedName>
        <fullName evidence="4">RxLR-like protein</fullName>
    </recommendedName>
</protein>